<dbReference type="PANTHER" id="PTHR22847">
    <property type="entry name" value="WD40 REPEAT PROTEIN"/>
    <property type="match status" value="1"/>
</dbReference>
<keyword evidence="1 3" id="KW-0853">WD repeat</keyword>
<dbReference type="EMBL" id="JBHUCM010000075">
    <property type="protein sequence ID" value="MFD1547259.1"/>
    <property type="molecule type" value="Genomic_DNA"/>
</dbReference>
<reference evidence="5" key="1">
    <citation type="journal article" date="2019" name="Int. J. Syst. Evol. Microbiol.">
        <title>The Global Catalogue of Microorganisms (GCM) 10K type strain sequencing project: providing services to taxonomists for standard genome sequencing and annotation.</title>
        <authorList>
            <consortium name="The Broad Institute Genomics Platform"/>
            <consortium name="The Broad Institute Genome Sequencing Center for Infectious Disease"/>
            <person name="Wu L."/>
            <person name="Ma J."/>
        </authorList>
    </citation>
    <scope>NUCLEOTIDE SEQUENCE [LARGE SCALE GENOMIC DNA]</scope>
    <source>
        <strain evidence="5">CGMCC 1.15399</strain>
    </source>
</reference>
<evidence type="ECO:0000256" key="1">
    <source>
        <dbReference type="ARBA" id="ARBA00022574"/>
    </source>
</evidence>
<dbReference type="PROSITE" id="PS00678">
    <property type="entry name" value="WD_REPEATS_1"/>
    <property type="match status" value="2"/>
</dbReference>
<keyword evidence="2" id="KW-0677">Repeat</keyword>
<dbReference type="InterPro" id="IPR019775">
    <property type="entry name" value="WD40_repeat_CS"/>
</dbReference>
<organism evidence="4 5">
    <name type="scientific">Nonomuraea guangzhouensis</name>
    <dbReference type="NCBI Taxonomy" id="1291555"/>
    <lineage>
        <taxon>Bacteria</taxon>
        <taxon>Bacillati</taxon>
        <taxon>Actinomycetota</taxon>
        <taxon>Actinomycetes</taxon>
        <taxon>Streptosporangiales</taxon>
        <taxon>Streptosporangiaceae</taxon>
        <taxon>Nonomuraea</taxon>
    </lineage>
</organism>
<evidence type="ECO:0000256" key="2">
    <source>
        <dbReference type="ARBA" id="ARBA00022737"/>
    </source>
</evidence>
<comment type="caution">
    <text evidence="4">The sequence shown here is derived from an EMBL/GenBank/DDBJ whole genome shotgun (WGS) entry which is preliminary data.</text>
</comment>
<sequence length="356" mass="37239">MRPSFFRRSLAWIVALALVGALAVAVWPSSDLLGHHDDPVGAMAVGELEGRPVAVSAGSGYDDTTLRVWDLTTGDPIGEPIVAHPVGVVTLALGEVAGRPVAVTGGYDDAVRIWDLTTRELVGEPIRLSNTDRVDAVAVGEVNGRAVVVAAGGWGDATHKLPVRVWDLATHKPFGEPMVGHTDLVLTVALGEVNGRAVAITGSVDGTTRIWDLATRKQMGDPMVSGTGVGDVALGRVDGRQVAISSDDDNMRVWDLTTHQLIGVPIPTGLTYGVRTVVVGEVNGRPVVLAGGGYDEDGGGAVQVWDLSTHEPLGGRMRYTNWVGDVAIGHVDGRVVAVTGDGDGDVRMRDLSGHTQ</sequence>
<dbReference type="RefSeq" id="WP_219528145.1">
    <property type="nucleotide sequence ID" value="NZ_JAHKRM010000003.1"/>
</dbReference>
<dbReference type="PANTHER" id="PTHR22847:SF637">
    <property type="entry name" value="WD REPEAT DOMAIN 5B"/>
    <property type="match status" value="1"/>
</dbReference>
<evidence type="ECO:0000313" key="4">
    <source>
        <dbReference type="EMBL" id="MFD1547259.1"/>
    </source>
</evidence>
<name>A0ABW4GXD6_9ACTN</name>
<dbReference type="PROSITE" id="PS50082">
    <property type="entry name" value="WD_REPEATS_2"/>
    <property type="match status" value="3"/>
</dbReference>
<proteinExistence type="predicted"/>
<gene>
    <name evidence="4" type="ORF">ACFSJ0_60230</name>
</gene>
<protein>
    <submittedName>
        <fullName evidence="4">WD40 repeat domain-containing protein</fullName>
    </submittedName>
</protein>
<keyword evidence="5" id="KW-1185">Reference proteome</keyword>
<evidence type="ECO:0000256" key="3">
    <source>
        <dbReference type="PROSITE-ProRule" id="PRU00221"/>
    </source>
</evidence>
<accession>A0ABW4GXD6</accession>
<dbReference type="Proteomes" id="UP001597097">
    <property type="component" value="Unassembled WGS sequence"/>
</dbReference>
<dbReference type="InterPro" id="IPR001680">
    <property type="entry name" value="WD40_rpt"/>
</dbReference>
<evidence type="ECO:0000313" key="5">
    <source>
        <dbReference type="Proteomes" id="UP001597097"/>
    </source>
</evidence>
<feature type="repeat" description="WD" evidence="3">
    <location>
        <begin position="81"/>
        <end position="124"/>
    </location>
</feature>
<dbReference type="SMART" id="SM00320">
    <property type="entry name" value="WD40"/>
    <property type="match status" value="4"/>
</dbReference>
<feature type="repeat" description="WD" evidence="3">
    <location>
        <begin position="238"/>
        <end position="264"/>
    </location>
</feature>
<dbReference type="Pfam" id="PF00400">
    <property type="entry name" value="WD40"/>
    <property type="match status" value="1"/>
</dbReference>
<feature type="repeat" description="WD" evidence="3">
    <location>
        <begin position="178"/>
        <end position="221"/>
    </location>
</feature>